<dbReference type="GO" id="GO:0005777">
    <property type="term" value="C:peroxisome"/>
    <property type="evidence" value="ECO:0007669"/>
    <property type="project" value="UniProtKB-SubCell"/>
</dbReference>
<evidence type="ECO:0000313" key="13">
    <source>
        <dbReference type="EMBL" id="KAK2586102.1"/>
    </source>
</evidence>
<dbReference type="Proteomes" id="UP001258017">
    <property type="component" value="Unassembled WGS sequence"/>
</dbReference>
<dbReference type="PANTHER" id="PTHR43149">
    <property type="entry name" value="ENOYL-COA HYDRATASE"/>
    <property type="match status" value="1"/>
</dbReference>
<accession>A0AAD9RUC9</accession>
<comment type="caution">
    <text evidence="13">The sequence shown here is derived from an EMBL/GenBank/DDBJ whole genome shotgun (WGS) entry which is preliminary data.</text>
</comment>
<evidence type="ECO:0000313" key="14">
    <source>
        <dbReference type="Proteomes" id="UP001258017"/>
    </source>
</evidence>
<evidence type="ECO:0000256" key="10">
    <source>
        <dbReference type="ARBA" id="ARBA00052809"/>
    </source>
</evidence>
<keyword evidence="4" id="KW-0276">Fatty acid metabolism</keyword>
<dbReference type="FunFam" id="1.10.12.10:FF:000004">
    <property type="entry name" value="Delta3,5-delta2,4-dienoyl-CoA isomerase"/>
    <property type="match status" value="1"/>
</dbReference>
<keyword evidence="7" id="KW-0576">Peroxisome</keyword>
<dbReference type="Gene3D" id="3.90.226.10">
    <property type="entry name" value="2-enoyl-CoA Hydratase, Chain A, domain 1"/>
    <property type="match status" value="1"/>
</dbReference>
<protein>
    <recommendedName>
        <fullName evidence="12">Delta(3,5)-Delta(2,4)-dienoyl-CoA isomerase, mitochondrial</fullName>
    </recommendedName>
</protein>
<comment type="catalytic activity">
    <reaction evidence="10">
        <text>(3E,5Z,8Z,11Z,14Z)-eicosapentaenoyl-CoA = (2E,4E,8Z,11Z,14Z)-eicosapentaenoyl-CoA</text>
        <dbReference type="Rhea" id="RHEA:45224"/>
        <dbReference type="ChEBI" id="CHEBI:85090"/>
        <dbReference type="ChEBI" id="CHEBI:85091"/>
    </reaction>
</comment>
<evidence type="ECO:0000256" key="6">
    <source>
        <dbReference type="ARBA" id="ARBA00023098"/>
    </source>
</evidence>
<evidence type="ECO:0000256" key="9">
    <source>
        <dbReference type="ARBA" id="ARBA00051408"/>
    </source>
</evidence>
<comment type="pathway">
    <text evidence="2">Lipid metabolism; fatty acid beta-oxidation.</text>
</comment>
<dbReference type="EMBL" id="JAIFRP010000019">
    <property type="protein sequence ID" value="KAK2586102.1"/>
    <property type="molecule type" value="Genomic_DNA"/>
</dbReference>
<reference evidence="13" key="2">
    <citation type="journal article" date="2023" name="Commun. Biol.">
        <title>Intrasexual cuticular hydrocarbon dimorphism in a wasp sheds light on hydrocarbon biosynthesis genes in Hymenoptera.</title>
        <authorList>
            <person name="Moris V.C."/>
            <person name="Podsiadlowski L."/>
            <person name="Martin S."/>
            <person name="Oeyen J.P."/>
            <person name="Donath A."/>
            <person name="Petersen M."/>
            <person name="Wilbrandt J."/>
            <person name="Misof B."/>
            <person name="Liedtke D."/>
            <person name="Thamm M."/>
            <person name="Scheiner R."/>
            <person name="Schmitt T."/>
            <person name="Niehuis O."/>
        </authorList>
    </citation>
    <scope>NUCLEOTIDE SEQUENCE</scope>
    <source>
        <strain evidence="13">GBR_01_08_01A</strain>
    </source>
</reference>
<keyword evidence="8" id="KW-0413">Isomerase</keyword>
<evidence type="ECO:0000256" key="8">
    <source>
        <dbReference type="ARBA" id="ARBA00023235"/>
    </source>
</evidence>
<organism evidence="13 14">
    <name type="scientific">Odynerus spinipes</name>
    <dbReference type="NCBI Taxonomy" id="1348599"/>
    <lineage>
        <taxon>Eukaryota</taxon>
        <taxon>Metazoa</taxon>
        <taxon>Ecdysozoa</taxon>
        <taxon>Arthropoda</taxon>
        <taxon>Hexapoda</taxon>
        <taxon>Insecta</taxon>
        <taxon>Pterygota</taxon>
        <taxon>Neoptera</taxon>
        <taxon>Endopterygota</taxon>
        <taxon>Hymenoptera</taxon>
        <taxon>Apocrita</taxon>
        <taxon>Aculeata</taxon>
        <taxon>Vespoidea</taxon>
        <taxon>Vespidae</taxon>
        <taxon>Eumeninae</taxon>
        <taxon>Odynerus</taxon>
    </lineage>
</organism>
<evidence type="ECO:0000256" key="5">
    <source>
        <dbReference type="ARBA" id="ARBA00022990"/>
    </source>
</evidence>
<dbReference type="PANTHER" id="PTHR43149:SF1">
    <property type="entry name" value="DELTA(3,5)-DELTA(2,4)-DIENOYL-COA ISOMERASE, MITOCHONDRIAL"/>
    <property type="match status" value="1"/>
</dbReference>
<evidence type="ECO:0000256" key="11">
    <source>
        <dbReference type="ARBA" id="ARBA00055786"/>
    </source>
</evidence>
<evidence type="ECO:0000256" key="12">
    <source>
        <dbReference type="ARBA" id="ARBA00071021"/>
    </source>
</evidence>
<dbReference type="InterPro" id="IPR001753">
    <property type="entry name" value="Enoyl-CoA_hydra/iso"/>
</dbReference>
<name>A0AAD9RUC9_9HYME</name>
<comment type="similarity">
    <text evidence="3">Belongs to the enoyl-CoA hydratase/isomerase family.</text>
</comment>
<comment type="catalytic activity">
    <reaction evidence="9">
        <text>(3E,5Z)-octadienoyl-CoA = (2E,4E)-octadienoyl-CoA</text>
        <dbReference type="Rhea" id="RHEA:45244"/>
        <dbReference type="ChEBI" id="CHEBI:62243"/>
        <dbReference type="ChEBI" id="CHEBI:85108"/>
    </reaction>
</comment>
<dbReference type="SUPFAM" id="SSF52096">
    <property type="entry name" value="ClpP/crotonase"/>
    <property type="match status" value="1"/>
</dbReference>
<keyword evidence="5" id="KW-0007">Acetylation</keyword>
<dbReference type="CDD" id="cd06558">
    <property type="entry name" value="crotonase-like"/>
    <property type="match status" value="1"/>
</dbReference>
<proteinExistence type="inferred from homology"/>
<dbReference type="InterPro" id="IPR045002">
    <property type="entry name" value="Ech1-like"/>
</dbReference>
<comment type="subcellular location">
    <subcellularLocation>
        <location evidence="1">Peroxisome</location>
    </subcellularLocation>
</comment>
<dbReference type="Gene3D" id="1.10.12.10">
    <property type="entry name" value="Lyase 2-enoyl-coa Hydratase, Chain A, domain 2"/>
    <property type="match status" value="1"/>
</dbReference>
<reference evidence="13" key="1">
    <citation type="submission" date="2021-08" db="EMBL/GenBank/DDBJ databases">
        <authorList>
            <person name="Misof B."/>
            <person name="Oliver O."/>
            <person name="Podsiadlowski L."/>
            <person name="Donath A."/>
            <person name="Peters R."/>
            <person name="Mayer C."/>
            <person name="Rust J."/>
            <person name="Gunkel S."/>
            <person name="Lesny P."/>
            <person name="Martin S."/>
            <person name="Oeyen J.P."/>
            <person name="Petersen M."/>
            <person name="Panagiotis P."/>
            <person name="Wilbrandt J."/>
            <person name="Tanja T."/>
        </authorList>
    </citation>
    <scope>NUCLEOTIDE SEQUENCE</scope>
    <source>
        <strain evidence="13">GBR_01_08_01A</strain>
        <tissue evidence="13">Thorax + abdomen</tissue>
    </source>
</reference>
<keyword evidence="6" id="KW-0443">Lipid metabolism</keyword>
<dbReference type="InterPro" id="IPR014748">
    <property type="entry name" value="Enoyl-CoA_hydra_C"/>
</dbReference>
<evidence type="ECO:0000256" key="2">
    <source>
        <dbReference type="ARBA" id="ARBA00005005"/>
    </source>
</evidence>
<dbReference type="AlphaFoldDB" id="A0AAD9RUC9"/>
<sequence length="304" mass="33635">MFGPVLRQSLFNVRQFGSSVVLRYSTMKSIKYDTLCVSVPKPFVYMVQLNRPEKRNALNDAMWEEIKKCFDNLALEPECRVVVLSGNGKMFCGGIDLQSALNFGQQLAQHEDVARKCKVLEPIISKFQESFTSIEKCPKPVIAAIHNGCIGAGVDMICAADIRYCSSDAWFQIKEVDIGMAADVGTLQRFPKIVGSDSLVRELVYTARKFTATEASQCGFVSRVFDSQESLLNKSIELAEEIASKSPVAVQGSKISLVYSRDHSVQEGLDHIAIRNQTMLQSEDFINAASAQATRGEPPVFSKL</sequence>
<dbReference type="GO" id="GO:0051750">
    <property type="term" value="F:delta(3,5)-delta(2,4)-dienoyl-CoA isomerase activity"/>
    <property type="evidence" value="ECO:0007669"/>
    <property type="project" value="TreeGrafter"/>
</dbReference>
<gene>
    <name evidence="13" type="ORF">KPH14_008382</name>
</gene>
<dbReference type="InterPro" id="IPR029045">
    <property type="entry name" value="ClpP/crotonase-like_dom_sf"/>
</dbReference>
<dbReference type="Pfam" id="PF00378">
    <property type="entry name" value="ECH_1"/>
    <property type="match status" value="1"/>
</dbReference>
<dbReference type="FunFam" id="3.90.226.10:FF:000024">
    <property type="entry name" value="Delta3,5-delta2,4-dienoyl-CoA isomerase"/>
    <property type="match status" value="1"/>
</dbReference>
<evidence type="ECO:0000256" key="7">
    <source>
        <dbReference type="ARBA" id="ARBA00023140"/>
    </source>
</evidence>
<comment type="function">
    <text evidence="11">Isomerization of 3-trans,5-cis-dienoyl-CoA to 2-trans,4-trans-dienoyl-CoA.</text>
</comment>
<dbReference type="GO" id="GO:0005739">
    <property type="term" value="C:mitochondrion"/>
    <property type="evidence" value="ECO:0007669"/>
    <property type="project" value="TreeGrafter"/>
</dbReference>
<evidence type="ECO:0000256" key="1">
    <source>
        <dbReference type="ARBA" id="ARBA00004275"/>
    </source>
</evidence>
<keyword evidence="14" id="KW-1185">Reference proteome</keyword>
<evidence type="ECO:0000256" key="4">
    <source>
        <dbReference type="ARBA" id="ARBA00022832"/>
    </source>
</evidence>
<evidence type="ECO:0000256" key="3">
    <source>
        <dbReference type="ARBA" id="ARBA00005254"/>
    </source>
</evidence>
<dbReference type="GO" id="GO:0006631">
    <property type="term" value="P:fatty acid metabolic process"/>
    <property type="evidence" value="ECO:0007669"/>
    <property type="project" value="UniProtKB-KW"/>
</dbReference>